<evidence type="ECO:0000256" key="5">
    <source>
        <dbReference type="ARBA" id="ARBA00023136"/>
    </source>
</evidence>
<dbReference type="Gene3D" id="1.20.1250.20">
    <property type="entry name" value="MFS general substrate transporter like domains"/>
    <property type="match status" value="1"/>
</dbReference>
<dbReference type="PANTHER" id="PTHR43791:SF36">
    <property type="entry name" value="TRANSPORTER, PUTATIVE (AFU_ORTHOLOGUE AFUA_6G08340)-RELATED"/>
    <property type="match status" value="1"/>
</dbReference>
<evidence type="ECO:0000256" key="1">
    <source>
        <dbReference type="ARBA" id="ARBA00004141"/>
    </source>
</evidence>
<dbReference type="InterPro" id="IPR036259">
    <property type="entry name" value="MFS_trans_sf"/>
</dbReference>
<evidence type="ECO:0000256" key="2">
    <source>
        <dbReference type="ARBA" id="ARBA00022448"/>
    </source>
</evidence>
<accession>A0AAU7Q9Q7</accession>
<evidence type="ECO:0000256" key="6">
    <source>
        <dbReference type="SAM" id="Phobius"/>
    </source>
</evidence>
<dbReference type="Pfam" id="PF07690">
    <property type="entry name" value="MFS_1"/>
    <property type="match status" value="1"/>
</dbReference>
<organism evidence="8">
    <name type="scientific">Acerihabitans sp. KWT182</name>
    <dbReference type="NCBI Taxonomy" id="3157919"/>
    <lineage>
        <taxon>Bacteria</taxon>
        <taxon>Pseudomonadati</taxon>
        <taxon>Pseudomonadota</taxon>
        <taxon>Gammaproteobacteria</taxon>
        <taxon>Enterobacterales</taxon>
        <taxon>Pectobacteriaceae</taxon>
        <taxon>Acerihabitans</taxon>
    </lineage>
</organism>
<evidence type="ECO:0000256" key="3">
    <source>
        <dbReference type="ARBA" id="ARBA00022692"/>
    </source>
</evidence>
<comment type="subcellular location">
    <subcellularLocation>
        <location evidence="1">Membrane</location>
        <topology evidence="1">Multi-pass membrane protein</topology>
    </subcellularLocation>
</comment>
<dbReference type="PANTHER" id="PTHR43791">
    <property type="entry name" value="PERMEASE-RELATED"/>
    <property type="match status" value="1"/>
</dbReference>
<keyword evidence="4 6" id="KW-1133">Transmembrane helix</keyword>
<keyword evidence="3 6" id="KW-0812">Transmembrane</keyword>
<protein>
    <submittedName>
        <fullName evidence="8">MFS transporter</fullName>
    </submittedName>
</protein>
<sequence>MKFNMFQGATGRVFMLICLMYFIEYIDRVNISIAAPLLKTEMHLSNTQLGLVLSAFGYCYAIFQIINGYMGDKIGPRRMLALSGLFWGAGTLATGLSGG</sequence>
<keyword evidence="2" id="KW-0813">Transport</keyword>
<feature type="domain" description="Major facilitator superfamily (MFS) profile" evidence="7">
    <location>
        <begin position="13"/>
        <end position="99"/>
    </location>
</feature>
<gene>
    <name evidence="8" type="ORF">ABK905_00365</name>
</gene>
<feature type="transmembrane region" description="Helical" evidence="6">
    <location>
        <begin position="9"/>
        <end position="26"/>
    </location>
</feature>
<dbReference type="InterPro" id="IPR020846">
    <property type="entry name" value="MFS_dom"/>
</dbReference>
<dbReference type="GO" id="GO:0022857">
    <property type="term" value="F:transmembrane transporter activity"/>
    <property type="evidence" value="ECO:0007669"/>
    <property type="project" value="InterPro"/>
</dbReference>
<dbReference type="PROSITE" id="PS50850">
    <property type="entry name" value="MFS"/>
    <property type="match status" value="1"/>
</dbReference>
<keyword evidence="5 6" id="KW-0472">Membrane</keyword>
<dbReference type="InterPro" id="IPR011701">
    <property type="entry name" value="MFS"/>
</dbReference>
<dbReference type="GO" id="GO:0016020">
    <property type="term" value="C:membrane"/>
    <property type="evidence" value="ECO:0007669"/>
    <property type="project" value="UniProtKB-SubCell"/>
</dbReference>
<dbReference type="AlphaFoldDB" id="A0AAU7Q9Q7"/>
<feature type="transmembrane region" description="Helical" evidence="6">
    <location>
        <begin position="46"/>
        <end position="67"/>
    </location>
</feature>
<proteinExistence type="predicted"/>
<evidence type="ECO:0000313" key="8">
    <source>
        <dbReference type="EMBL" id="XBS69879.1"/>
    </source>
</evidence>
<reference evidence="8" key="1">
    <citation type="submission" date="2024-06" db="EMBL/GenBank/DDBJ databases">
        <authorList>
            <person name="Coelho C."/>
            <person name="Bento M."/>
            <person name="Garcia E."/>
            <person name="Camelo A."/>
            <person name="Brandao I."/>
            <person name="Espirito Santo C."/>
            <person name="Trovao J."/>
            <person name="Verissimo A."/>
            <person name="Costa J."/>
            <person name="Tiago I."/>
        </authorList>
    </citation>
    <scope>NUCLEOTIDE SEQUENCE</scope>
    <source>
        <strain evidence="8">KWT182</strain>
    </source>
</reference>
<dbReference type="SUPFAM" id="SSF103473">
    <property type="entry name" value="MFS general substrate transporter"/>
    <property type="match status" value="1"/>
</dbReference>
<name>A0AAU7Q9Q7_9GAMM</name>
<dbReference type="EMBL" id="CP157947">
    <property type="protein sequence ID" value="XBS69879.1"/>
    <property type="molecule type" value="Genomic_DNA"/>
</dbReference>
<evidence type="ECO:0000259" key="7">
    <source>
        <dbReference type="PROSITE" id="PS50850"/>
    </source>
</evidence>
<evidence type="ECO:0000256" key="4">
    <source>
        <dbReference type="ARBA" id="ARBA00022989"/>
    </source>
</evidence>